<dbReference type="EMBL" id="BGPR01003930">
    <property type="protein sequence ID" value="GBM94051.1"/>
    <property type="molecule type" value="Genomic_DNA"/>
</dbReference>
<gene>
    <name evidence="1" type="ORF">AVEN_124552_1</name>
</gene>
<evidence type="ECO:0000313" key="2">
    <source>
        <dbReference type="Proteomes" id="UP000499080"/>
    </source>
</evidence>
<proteinExistence type="predicted"/>
<organism evidence="1 2">
    <name type="scientific">Araneus ventricosus</name>
    <name type="common">Orbweaver spider</name>
    <name type="synonym">Epeira ventricosa</name>
    <dbReference type="NCBI Taxonomy" id="182803"/>
    <lineage>
        <taxon>Eukaryota</taxon>
        <taxon>Metazoa</taxon>
        <taxon>Ecdysozoa</taxon>
        <taxon>Arthropoda</taxon>
        <taxon>Chelicerata</taxon>
        <taxon>Arachnida</taxon>
        <taxon>Araneae</taxon>
        <taxon>Araneomorphae</taxon>
        <taxon>Entelegynae</taxon>
        <taxon>Araneoidea</taxon>
        <taxon>Araneidae</taxon>
        <taxon>Araneus</taxon>
    </lineage>
</organism>
<dbReference type="Proteomes" id="UP000499080">
    <property type="component" value="Unassembled WGS sequence"/>
</dbReference>
<protein>
    <submittedName>
        <fullName evidence="1">Uncharacterized protein</fullName>
    </submittedName>
</protein>
<evidence type="ECO:0000313" key="1">
    <source>
        <dbReference type="EMBL" id="GBM94051.1"/>
    </source>
</evidence>
<name>A0A4Y2JUP8_ARAVE</name>
<dbReference type="AlphaFoldDB" id="A0A4Y2JUP8"/>
<sequence>MQLPCYLTSTNWIREDVTFFSQHDPFPAYRKRFHLSDSDYCSCGGICTALHYAAECILTLSWHMRKPVSNFEQEWLKRVANNLVSRHKIRRIVKFISENRDLFRPPYRPPIPPLHYLSFDKFNLLFLTLNIFPIRRLVSHHASNFSQPCRVKLIANCSKSRVRRQPRIRTPAISLLKPVVLTIQPARLREWKIDCANRSCIYDLF</sequence>
<reference evidence="1 2" key="1">
    <citation type="journal article" date="2019" name="Sci. Rep.">
        <title>Orb-weaving spider Araneus ventricosus genome elucidates the spidroin gene catalogue.</title>
        <authorList>
            <person name="Kono N."/>
            <person name="Nakamura H."/>
            <person name="Ohtoshi R."/>
            <person name="Moran D.A.P."/>
            <person name="Shinohara A."/>
            <person name="Yoshida Y."/>
            <person name="Fujiwara M."/>
            <person name="Mori M."/>
            <person name="Tomita M."/>
            <person name="Arakawa K."/>
        </authorList>
    </citation>
    <scope>NUCLEOTIDE SEQUENCE [LARGE SCALE GENOMIC DNA]</scope>
</reference>
<comment type="caution">
    <text evidence="1">The sequence shown here is derived from an EMBL/GenBank/DDBJ whole genome shotgun (WGS) entry which is preliminary data.</text>
</comment>
<accession>A0A4Y2JUP8</accession>
<keyword evidence="2" id="KW-1185">Reference proteome</keyword>